<gene>
    <name evidence="1" type="ORF">DPEC_G00157230</name>
</gene>
<proteinExistence type="predicted"/>
<evidence type="ECO:0000313" key="1">
    <source>
        <dbReference type="EMBL" id="KAJ8004286.1"/>
    </source>
</evidence>
<dbReference type="Proteomes" id="UP001157502">
    <property type="component" value="Chromosome 12"/>
</dbReference>
<dbReference type="EMBL" id="CM055739">
    <property type="protein sequence ID" value="KAJ8004286.1"/>
    <property type="molecule type" value="Genomic_DNA"/>
</dbReference>
<name>A0ACC2GKX6_DALPE</name>
<sequence length="399" mass="45543">MKCAFKVKLPQQDEHSNDSEDFEDMNLDNEDLWEDVSWDDEENTYFLKSRQRLSCFAHSLQLVIHDGMKEVKAISLTIAKTSRFTRLLHSSTPFKEKFEAVFGTGKSVPAANATRWNSTFKQIQALSVLDHKDLTEMCIVDFENVVFTSREWNQLKDLCAVLSPFSEATELTEGEKSVTISMVVPTVLDLNTHLIDMEESRGQCRPIAKALRQSLLKRLSGIFVKTKMAKKSEREEPFGHDVYFIAAMLDPQFGLSWVDLDVSNSNIENATLQNQFREDLKRTLRDTLLAEVETMVDAETLQNLAAGTAGTDSPKDSPPSKCPRIFARYQAHRNHHQSALNASISMTNIWNQNAILELISLQAYRTLRRIRRLGKGFMLFCYLSVPMQSMKRPTLKEPH</sequence>
<organism evidence="1 2">
    <name type="scientific">Dallia pectoralis</name>
    <name type="common">Alaska blackfish</name>
    <dbReference type="NCBI Taxonomy" id="75939"/>
    <lineage>
        <taxon>Eukaryota</taxon>
        <taxon>Metazoa</taxon>
        <taxon>Chordata</taxon>
        <taxon>Craniata</taxon>
        <taxon>Vertebrata</taxon>
        <taxon>Euteleostomi</taxon>
        <taxon>Actinopterygii</taxon>
        <taxon>Neopterygii</taxon>
        <taxon>Teleostei</taxon>
        <taxon>Protacanthopterygii</taxon>
        <taxon>Esociformes</taxon>
        <taxon>Umbridae</taxon>
        <taxon>Dallia</taxon>
    </lineage>
</organism>
<reference evidence="1" key="1">
    <citation type="submission" date="2021-05" db="EMBL/GenBank/DDBJ databases">
        <authorList>
            <person name="Pan Q."/>
            <person name="Jouanno E."/>
            <person name="Zahm M."/>
            <person name="Klopp C."/>
            <person name="Cabau C."/>
            <person name="Louis A."/>
            <person name="Berthelot C."/>
            <person name="Parey E."/>
            <person name="Roest Crollius H."/>
            <person name="Montfort J."/>
            <person name="Robinson-Rechavi M."/>
            <person name="Bouchez O."/>
            <person name="Lampietro C."/>
            <person name="Lopez Roques C."/>
            <person name="Donnadieu C."/>
            <person name="Postlethwait J."/>
            <person name="Bobe J."/>
            <person name="Dillon D."/>
            <person name="Chandos A."/>
            <person name="von Hippel F."/>
            <person name="Guiguen Y."/>
        </authorList>
    </citation>
    <scope>NUCLEOTIDE SEQUENCE</scope>
    <source>
        <strain evidence="1">YG-Jan2019</strain>
    </source>
</reference>
<accession>A0ACC2GKX6</accession>
<comment type="caution">
    <text evidence="1">The sequence shown here is derived from an EMBL/GenBank/DDBJ whole genome shotgun (WGS) entry which is preliminary data.</text>
</comment>
<keyword evidence="2" id="KW-1185">Reference proteome</keyword>
<evidence type="ECO:0000313" key="2">
    <source>
        <dbReference type="Proteomes" id="UP001157502"/>
    </source>
</evidence>
<protein>
    <submittedName>
        <fullName evidence="1">Uncharacterized protein</fullName>
    </submittedName>
</protein>